<protein>
    <submittedName>
        <fullName evidence="1">Addiction module protein</fullName>
    </submittedName>
</protein>
<dbReference type="Pfam" id="PF09720">
    <property type="entry name" value="Unstab_antitox"/>
    <property type="match status" value="1"/>
</dbReference>
<proteinExistence type="predicted"/>
<organism evidence="1 2">
    <name type="scientific">Geoalkalibacter ferrihydriticus DSM 17813</name>
    <dbReference type="NCBI Taxonomy" id="1121915"/>
    <lineage>
        <taxon>Bacteria</taxon>
        <taxon>Pseudomonadati</taxon>
        <taxon>Thermodesulfobacteriota</taxon>
        <taxon>Desulfuromonadia</taxon>
        <taxon>Desulfuromonadales</taxon>
        <taxon>Geoalkalibacteraceae</taxon>
        <taxon>Geoalkalibacter</taxon>
    </lineage>
</organism>
<dbReference type="Proteomes" id="UP000035068">
    <property type="component" value="Unassembled WGS sequence"/>
</dbReference>
<dbReference type="AlphaFoldDB" id="A0A0C2HSC1"/>
<sequence length="67" mass="7798">MGTREILENALRLKPQERLALVDMLLESVDRPDRKIEEIWNHEALRRLAAYRAGKIKGIPLEDVFAE</sequence>
<gene>
    <name evidence="1" type="ORF">GFER_14955</name>
</gene>
<name>A0A0C2HSC1_9BACT</name>
<dbReference type="NCBIfam" id="TIGR02574">
    <property type="entry name" value="stabl_TIGR02574"/>
    <property type="match status" value="1"/>
</dbReference>
<evidence type="ECO:0000313" key="1">
    <source>
        <dbReference type="EMBL" id="KIH75637.1"/>
    </source>
</evidence>
<comment type="caution">
    <text evidence="1">The sequence shown here is derived from an EMBL/GenBank/DDBJ whole genome shotgun (WGS) entry which is preliminary data.</text>
</comment>
<dbReference type="EMBL" id="JWJD01000008">
    <property type="protein sequence ID" value="KIH75637.1"/>
    <property type="molecule type" value="Genomic_DNA"/>
</dbReference>
<keyword evidence="2" id="KW-1185">Reference proteome</keyword>
<dbReference type="RefSeq" id="WP_040100742.1">
    <property type="nucleotide sequence ID" value="NZ_JWJD01000008.1"/>
</dbReference>
<accession>A0A0C2HSC1</accession>
<reference evidence="1 2" key="1">
    <citation type="submission" date="2014-12" db="EMBL/GenBank/DDBJ databases">
        <title>Genomes of Geoalkalibacter ferrihydriticus and Geoalkalibacter subterraneus, two haloalkaliphilic metal-reducing members of the Geobacteraceae.</title>
        <authorList>
            <person name="Badalamenti J.P."/>
            <person name="Torres C.I."/>
            <person name="Krajmalnik-Brown R."/>
            <person name="Bond D.R."/>
        </authorList>
    </citation>
    <scope>NUCLEOTIDE SEQUENCE [LARGE SCALE GENOMIC DNA]</scope>
    <source>
        <strain evidence="1 2">DSM 17813</strain>
    </source>
</reference>
<evidence type="ECO:0000313" key="2">
    <source>
        <dbReference type="Proteomes" id="UP000035068"/>
    </source>
</evidence>
<dbReference type="InterPro" id="IPR013406">
    <property type="entry name" value="CHP02574_addiction_mod"/>
</dbReference>